<keyword evidence="2" id="KW-1185">Reference proteome</keyword>
<dbReference type="InterPro" id="IPR052924">
    <property type="entry name" value="OsmC/Ohr_hydroprdx_reductase"/>
</dbReference>
<dbReference type="Proteomes" id="UP000736672">
    <property type="component" value="Unassembled WGS sequence"/>
</dbReference>
<dbReference type="OrthoDB" id="3906254at2759"/>
<evidence type="ECO:0000313" key="1">
    <source>
        <dbReference type="EMBL" id="KAH7270905.1"/>
    </source>
</evidence>
<accession>A0A9P9KYZ2</accession>
<dbReference type="Gene3D" id="3.30.300.20">
    <property type="match status" value="1"/>
</dbReference>
<evidence type="ECO:0000313" key="2">
    <source>
        <dbReference type="Proteomes" id="UP000736672"/>
    </source>
</evidence>
<dbReference type="InterPro" id="IPR015946">
    <property type="entry name" value="KH_dom-like_a/b"/>
</dbReference>
<organism evidence="1 2">
    <name type="scientific">Fusarium solani</name>
    <name type="common">Filamentous fungus</name>
    <dbReference type="NCBI Taxonomy" id="169388"/>
    <lineage>
        <taxon>Eukaryota</taxon>
        <taxon>Fungi</taxon>
        <taxon>Dikarya</taxon>
        <taxon>Ascomycota</taxon>
        <taxon>Pezizomycotina</taxon>
        <taxon>Sordariomycetes</taxon>
        <taxon>Hypocreomycetidae</taxon>
        <taxon>Hypocreales</taxon>
        <taxon>Nectriaceae</taxon>
        <taxon>Fusarium</taxon>
        <taxon>Fusarium solani species complex</taxon>
    </lineage>
</organism>
<dbReference type="InterPro" id="IPR003718">
    <property type="entry name" value="OsmC/Ohr_fam"/>
</dbReference>
<proteinExistence type="predicted"/>
<dbReference type="PANTHER" id="PTHR35368:SF1">
    <property type="entry name" value="HYDROPEROXIDE REDUCTASE"/>
    <property type="match status" value="1"/>
</dbReference>
<reference evidence="1" key="1">
    <citation type="journal article" date="2021" name="Nat. Commun.">
        <title>Genetic determinants of endophytism in the Arabidopsis root mycobiome.</title>
        <authorList>
            <person name="Mesny F."/>
            <person name="Miyauchi S."/>
            <person name="Thiergart T."/>
            <person name="Pickel B."/>
            <person name="Atanasova L."/>
            <person name="Karlsson M."/>
            <person name="Huettel B."/>
            <person name="Barry K.W."/>
            <person name="Haridas S."/>
            <person name="Chen C."/>
            <person name="Bauer D."/>
            <person name="Andreopoulos W."/>
            <person name="Pangilinan J."/>
            <person name="LaButti K."/>
            <person name="Riley R."/>
            <person name="Lipzen A."/>
            <person name="Clum A."/>
            <person name="Drula E."/>
            <person name="Henrissat B."/>
            <person name="Kohler A."/>
            <person name="Grigoriev I.V."/>
            <person name="Martin F.M."/>
            <person name="Hacquard S."/>
        </authorList>
    </citation>
    <scope>NUCLEOTIDE SEQUENCE</scope>
    <source>
        <strain evidence="1">FSSC 5 MPI-SDFR-AT-0091</strain>
    </source>
</reference>
<dbReference type="InterPro" id="IPR036102">
    <property type="entry name" value="OsmC/Ohrsf"/>
</dbReference>
<dbReference type="Pfam" id="PF02566">
    <property type="entry name" value="OsmC"/>
    <property type="match status" value="1"/>
</dbReference>
<gene>
    <name evidence="1" type="ORF">B0J15DRAFT_483684</name>
</gene>
<dbReference type="SUPFAM" id="SSF82784">
    <property type="entry name" value="OsmC-like"/>
    <property type="match status" value="1"/>
</dbReference>
<dbReference type="PANTHER" id="PTHR35368">
    <property type="entry name" value="HYDROPEROXIDE REDUCTASE"/>
    <property type="match status" value="1"/>
</dbReference>
<name>A0A9P9KYZ2_FUSSL</name>
<protein>
    <submittedName>
        <fullName evidence="1">OsmC/Ohr family</fullName>
    </submittedName>
</protein>
<dbReference type="EMBL" id="JAGTJS010000004">
    <property type="protein sequence ID" value="KAH7270905.1"/>
    <property type="molecule type" value="Genomic_DNA"/>
</dbReference>
<sequence>MFRARFGPLARGCANSLKASRRQFSTSPGWLQSLPVQISGQGSGTIQSISVKDKPYTFSADTYTVIGGTDSHPSPVAYALASLTSCNQVTGSLVAKDHGITLGKWHVTAHGQLPTAVLVGGQQGNPNWESVALTVRVQSDAKDDAEFQHFVSEVERRCPITQLFKLSGVQYSSEWVNEALE</sequence>
<dbReference type="AlphaFoldDB" id="A0A9P9KYZ2"/>
<comment type="caution">
    <text evidence="1">The sequence shown here is derived from an EMBL/GenBank/DDBJ whole genome shotgun (WGS) entry which is preliminary data.</text>
</comment>